<evidence type="ECO:0000313" key="2">
    <source>
        <dbReference type="EMBL" id="HJB59898.1"/>
    </source>
</evidence>
<comment type="caution">
    <text evidence="2">The sequence shown here is derived from an EMBL/GenBank/DDBJ whole genome shotgun (WGS) entry which is preliminary data.</text>
</comment>
<evidence type="ECO:0000313" key="3">
    <source>
        <dbReference type="Proteomes" id="UP000824211"/>
    </source>
</evidence>
<protein>
    <submittedName>
        <fullName evidence="2">Pilin</fullName>
    </submittedName>
</protein>
<sequence>MQHCYRRLWAALLALALLLAAGCLPAGAAGPADGITANLRVDVSFWETDSESPSLLNDGIDTGREASLIRQSNGTYTLELPIQTVSTVVFTGHLSGLTIGDISYDGEMTGSLDDGTALLTIKNLPSSVLTGSNISRSLLVTCAIEMDMDLLGETARTARMCIAVL</sequence>
<feature type="signal peptide" evidence="1">
    <location>
        <begin position="1"/>
        <end position="28"/>
    </location>
</feature>
<feature type="chain" id="PRO_5039455525" evidence="1">
    <location>
        <begin position="29"/>
        <end position="165"/>
    </location>
</feature>
<accession>A0A9D2MI15</accession>
<dbReference type="EMBL" id="DWXX01000183">
    <property type="protein sequence ID" value="HJB59898.1"/>
    <property type="molecule type" value="Genomic_DNA"/>
</dbReference>
<reference evidence="2" key="2">
    <citation type="submission" date="2021-04" db="EMBL/GenBank/DDBJ databases">
        <authorList>
            <person name="Gilroy R."/>
        </authorList>
    </citation>
    <scope>NUCLEOTIDE SEQUENCE</scope>
    <source>
        <strain evidence="2">ChiHjej9B8-13557</strain>
    </source>
</reference>
<name>A0A9D2MI15_9FIRM</name>
<gene>
    <name evidence="2" type="ORF">H9771_09665</name>
</gene>
<organism evidence="2 3">
    <name type="scientific">Candidatus Faecalibacterium faecipullorum</name>
    <dbReference type="NCBI Taxonomy" id="2838578"/>
    <lineage>
        <taxon>Bacteria</taxon>
        <taxon>Bacillati</taxon>
        <taxon>Bacillota</taxon>
        <taxon>Clostridia</taxon>
        <taxon>Eubacteriales</taxon>
        <taxon>Oscillospiraceae</taxon>
        <taxon>Faecalibacterium</taxon>
    </lineage>
</organism>
<dbReference type="PROSITE" id="PS51257">
    <property type="entry name" value="PROKAR_LIPOPROTEIN"/>
    <property type="match status" value="1"/>
</dbReference>
<proteinExistence type="predicted"/>
<keyword evidence="1" id="KW-0732">Signal</keyword>
<evidence type="ECO:0000256" key="1">
    <source>
        <dbReference type="SAM" id="SignalP"/>
    </source>
</evidence>
<dbReference type="AlphaFoldDB" id="A0A9D2MI15"/>
<reference evidence="2" key="1">
    <citation type="journal article" date="2021" name="PeerJ">
        <title>Extensive microbial diversity within the chicken gut microbiome revealed by metagenomics and culture.</title>
        <authorList>
            <person name="Gilroy R."/>
            <person name="Ravi A."/>
            <person name="Getino M."/>
            <person name="Pursley I."/>
            <person name="Horton D.L."/>
            <person name="Alikhan N.F."/>
            <person name="Baker D."/>
            <person name="Gharbi K."/>
            <person name="Hall N."/>
            <person name="Watson M."/>
            <person name="Adriaenssens E.M."/>
            <person name="Foster-Nyarko E."/>
            <person name="Jarju S."/>
            <person name="Secka A."/>
            <person name="Antonio M."/>
            <person name="Oren A."/>
            <person name="Chaudhuri R.R."/>
            <person name="La Ragione R."/>
            <person name="Hildebrand F."/>
            <person name="Pallen M.J."/>
        </authorList>
    </citation>
    <scope>NUCLEOTIDE SEQUENCE</scope>
    <source>
        <strain evidence="2">ChiHjej9B8-13557</strain>
    </source>
</reference>
<dbReference type="Proteomes" id="UP000824211">
    <property type="component" value="Unassembled WGS sequence"/>
</dbReference>